<comment type="caution">
    <text evidence="2">The sequence shown here is derived from an EMBL/GenBank/DDBJ whole genome shotgun (WGS) entry which is preliminary data.</text>
</comment>
<name>A0ABW6T4W9_9ACTN</name>
<reference evidence="2 3" key="1">
    <citation type="submission" date="2024-10" db="EMBL/GenBank/DDBJ databases">
        <title>The Natural Products Discovery Center: Release of the First 8490 Sequenced Strains for Exploring Actinobacteria Biosynthetic Diversity.</title>
        <authorList>
            <person name="Kalkreuter E."/>
            <person name="Kautsar S.A."/>
            <person name="Yang D."/>
            <person name="Bader C.D."/>
            <person name="Teijaro C.N."/>
            <person name="Fluegel L."/>
            <person name="Davis C.M."/>
            <person name="Simpson J.R."/>
            <person name="Lauterbach L."/>
            <person name="Steele A.D."/>
            <person name="Gui C."/>
            <person name="Meng S."/>
            <person name="Li G."/>
            <person name="Viehrig K."/>
            <person name="Ye F."/>
            <person name="Su P."/>
            <person name="Kiefer A.F."/>
            <person name="Nichols A."/>
            <person name="Cepeda A.J."/>
            <person name="Yan W."/>
            <person name="Fan B."/>
            <person name="Jiang Y."/>
            <person name="Adhikari A."/>
            <person name="Zheng C.-J."/>
            <person name="Schuster L."/>
            <person name="Cowan T.M."/>
            <person name="Smanski M.J."/>
            <person name="Chevrette M.G."/>
            <person name="De Carvalho L.P.S."/>
            <person name="Shen B."/>
        </authorList>
    </citation>
    <scope>NUCLEOTIDE SEQUENCE [LARGE SCALE GENOMIC DNA]</scope>
    <source>
        <strain evidence="2 3">NPDC002173</strain>
    </source>
</reference>
<protein>
    <submittedName>
        <fullName evidence="2">Shedu anti-phage system protein SduA domain-containing protein</fullName>
    </submittedName>
</protein>
<accession>A0ABW6T4W9</accession>
<organism evidence="2 3">
    <name type="scientific">Microtetraspora malaysiensis</name>
    <dbReference type="NCBI Taxonomy" id="161358"/>
    <lineage>
        <taxon>Bacteria</taxon>
        <taxon>Bacillati</taxon>
        <taxon>Actinomycetota</taxon>
        <taxon>Actinomycetes</taxon>
        <taxon>Streptosporangiales</taxon>
        <taxon>Streptosporangiaceae</taxon>
        <taxon>Microtetraspora</taxon>
    </lineage>
</organism>
<dbReference type="Pfam" id="PF14082">
    <property type="entry name" value="SduA_C"/>
    <property type="match status" value="1"/>
</dbReference>
<dbReference type="InterPro" id="IPR025359">
    <property type="entry name" value="SduA_C"/>
</dbReference>
<keyword evidence="3" id="KW-1185">Reference proteome</keyword>
<proteinExistence type="predicted"/>
<dbReference type="RefSeq" id="WP_387418500.1">
    <property type="nucleotide sequence ID" value="NZ_JBIASD010000099.1"/>
</dbReference>
<sequence>MNDLERHLLHAQSVFRDAGFMRVCMYENDASEEDIECYDATLSEAKDEKPIQKLLTQRPWLLTGELGGGCRWVLPEVQLGSQYRADFLVARLDSTGVKWIFVELESPTSPLFTKDRRPQKKLGKGISQILEWRSWVDMHRSYAQKTGPDGLNLLDISGRSPGLLLIGRETHRTDKNREALHQWSFEHRIGIHSYDWPR</sequence>
<dbReference type="EMBL" id="JBIASD010000099">
    <property type="protein sequence ID" value="MFF3672334.1"/>
    <property type="molecule type" value="Genomic_DNA"/>
</dbReference>
<evidence type="ECO:0000313" key="3">
    <source>
        <dbReference type="Proteomes" id="UP001602013"/>
    </source>
</evidence>
<dbReference type="Proteomes" id="UP001602013">
    <property type="component" value="Unassembled WGS sequence"/>
</dbReference>
<evidence type="ECO:0000259" key="1">
    <source>
        <dbReference type="Pfam" id="PF14082"/>
    </source>
</evidence>
<evidence type="ECO:0000313" key="2">
    <source>
        <dbReference type="EMBL" id="MFF3672334.1"/>
    </source>
</evidence>
<feature type="domain" description="Shedu protein SduA C-terminal" evidence="1">
    <location>
        <begin position="46"/>
        <end position="195"/>
    </location>
</feature>
<gene>
    <name evidence="2" type="ORF">ACFYXI_43390</name>
</gene>